<sequence>MAVREMTFRISSTSDLIIHTSLTCFKQQHILVSVNMFSTTYKSVNMFRTAAY</sequence>
<dbReference type="EMBL" id="HACG01032623">
    <property type="protein sequence ID" value="CEK79488.1"/>
    <property type="molecule type" value="Transcribed_RNA"/>
</dbReference>
<dbReference type="AlphaFoldDB" id="A0A0B7AFG3"/>
<reference evidence="1" key="1">
    <citation type="submission" date="2014-12" db="EMBL/GenBank/DDBJ databases">
        <title>Insight into the proteome of Arion vulgaris.</title>
        <authorList>
            <person name="Aradska J."/>
            <person name="Bulat T."/>
            <person name="Smidak R."/>
            <person name="Sarate P."/>
            <person name="Gangsoo J."/>
            <person name="Sialana F."/>
            <person name="Bilban M."/>
            <person name="Lubec G."/>
        </authorList>
    </citation>
    <scope>NUCLEOTIDE SEQUENCE</scope>
    <source>
        <tissue evidence="1">Skin</tissue>
    </source>
</reference>
<protein>
    <submittedName>
        <fullName evidence="1">Uncharacterized protein</fullName>
    </submittedName>
</protein>
<organism evidence="1">
    <name type="scientific">Arion vulgaris</name>
    <dbReference type="NCBI Taxonomy" id="1028688"/>
    <lineage>
        <taxon>Eukaryota</taxon>
        <taxon>Metazoa</taxon>
        <taxon>Spiralia</taxon>
        <taxon>Lophotrochozoa</taxon>
        <taxon>Mollusca</taxon>
        <taxon>Gastropoda</taxon>
        <taxon>Heterobranchia</taxon>
        <taxon>Euthyneura</taxon>
        <taxon>Panpulmonata</taxon>
        <taxon>Eupulmonata</taxon>
        <taxon>Stylommatophora</taxon>
        <taxon>Helicina</taxon>
        <taxon>Arionoidea</taxon>
        <taxon>Arionidae</taxon>
        <taxon>Arion</taxon>
    </lineage>
</organism>
<accession>A0A0B7AFG3</accession>
<evidence type="ECO:0000313" key="1">
    <source>
        <dbReference type="EMBL" id="CEK79488.1"/>
    </source>
</evidence>
<proteinExistence type="predicted"/>
<gene>
    <name evidence="1" type="primary">ORF115701</name>
</gene>
<name>A0A0B7AFG3_9EUPU</name>